<dbReference type="EnsemblPlants" id="AET2Gv20247900.1">
    <property type="protein sequence ID" value="AET2Gv20247900.1"/>
    <property type="gene ID" value="AET2Gv20247900"/>
</dbReference>
<accession>A0A453ASE4</accession>
<sequence>MLSLMGLIYKDVGQVDVVGFDVRCLPVECGATGVTDEVAVFRRLGAHQCRAPGPHSRRVGRRVLHLRLGVRRPRRRPARYPAQLLPPGGHRVLNVPCRRCDRMRRRGPRRHVGTRDALDPRLPVPPGSCGLVSQAPVPWLVYVHILT</sequence>
<name>A0A453ASE4_AEGTS</name>
<dbReference type="Gramene" id="AET2Gv20247900.1">
    <property type="protein sequence ID" value="AET2Gv20247900.1"/>
    <property type="gene ID" value="AET2Gv20247900"/>
</dbReference>
<reference evidence="1" key="3">
    <citation type="journal article" date="2017" name="Nature">
        <title>Genome sequence of the progenitor of the wheat D genome Aegilops tauschii.</title>
        <authorList>
            <person name="Luo M.C."/>
            <person name="Gu Y.Q."/>
            <person name="Puiu D."/>
            <person name="Wang H."/>
            <person name="Twardziok S.O."/>
            <person name="Deal K.R."/>
            <person name="Huo N."/>
            <person name="Zhu T."/>
            <person name="Wang L."/>
            <person name="Wang Y."/>
            <person name="McGuire P.E."/>
            <person name="Liu S."/>
            <person name="Long H."/>
            <person name="Ramasamy R.K."/>
            <person name="Rodriguez J.C."/>
            <person name="Van S.L."/>
            <person name="Yuan L."/>
            <person name="Wang Z."/>
            <person name="Xia Z."/>
            <person name="Xiao L."/>
            <person name="Anderson O.D."/>
            <person name="Ouyang S."/>
            <person name="Liang Y."/>
            <person name="Zimin A.V."/>
            <person name="Pertea G."/>
            <person name="Qi P."/>
            <person name="Bennetzen J.L."/>
            <person name="Dai X."/>
            <person name="Dawson M.W."/>
            <person name="Muller H.G."/>
            <person name="Kugler K."/>
            <person name="Rivarola-Duarte L."/>
            <person name="Spannagl M."/>
            <person name="Mayer K.F.X."/>
            <person name="Lu F.H."/>
            <person name="Bevan M.W."/>
            <person name="Leroy P."/>
            <person name="Li P."/>
            <person name="You F.M."/>
            <person name="Sun Q."/>
            <person name="Liu Z."/>
            <person name="Lyons E."/>
            <person name="Wicker T."/>
            <person name="Salzberg S.L."/>
            <person name="Devos K.M."/>
            <person name="Dvorak J."/>
        </authorList>
    </citation>
    <scope>NUCLEOTIDE SEQUENCE [LARGE SCALE GENOMIC DNA]</scope>
    <source>
        <strain evidence="1">cv. AL8/78</strain>
    </source>
</reference>
<dbReference type="Proteomes" id="UP000015105">
    <property type="component" value="Chromosome 2D"/>
</dbReference>
<reference evidence="2" key="2">
    <citation type="journal article" date="2017" name="Nat. Plants">
        <title>The Aegilops tauschii genome reveals multiple impacts of transposons.</title>
        <authorList>
            <person name="Zhao G."/>
            <person name="Zou C."/>
            <person name="Li K."/>
            <person name="Wang K."/>
            <person name="Li T."/>
            <person name="Gao L."/>
            <person name="Zhang X."/>
            <person name="Wang H."/>
            <person name="Yang Z."/>
            <person name="Liu X."/>
            <person name="Jiang W."/>
            <person name="Mao L."/>
            <person name="Kong X."/>
            <person name="Jiao Y."/>
            <person name="Jia J."/>
        </authorList>
    </citation>
    <scope>NUCLEOTIDE SEQUENCE [LARGE SCALE GENOMIC DNA]</scope>
    <source>
        <strain evidence="2">cv. AL8/78</strain>
    </source>
</reference>
<organism evidence="1 2">
    <name type="scientific">Aegilops tauschii subsp. strangulata</name>
    <name type="common">Goatgrass</name>
    <dbReference type="NCBI Taxonomy" id="200361"/>
    <lineage>
        <taxon>Eukaryota</taxon>
        <taxon>Viridiplantae</taxon>
        <taxon>Streptophyta</taxon>
        <taxon>Embryophyta</taxon>
        <taxon>Tracheophyta</taxon>
        <taxon>Spermatophyta</taxon>
        <taxon>Magnoliopsida</taxon>
        <taxon>Liliopsida</taxon>
        <taxon>Poales</taxon>
        <taxon>Poaceae</taxon>
        <taxon>BOP clade</taxon>
        <taxon>Pooideae</taxon>
        <taxon>Triticodae</taxon>
        <taxon>Triticeae</taxon>
        <taxon>Triticinae</taxon>
        <taxon>Aegilops</taxon>
    </lineage>
</organism>
<reference evidence="1" key="4">
    <citation type="submission" date="2019-03" db="UniProtKB">
        <authorList>
            <consortium name="EnsemblPlants"/>
        </authorList>
    </citation>
    <scope>IDENTIFICATION</scope>
</reference>
<keyword evidence="2" id="KW-1185">Reference proteome</keyword>
<protein>
    <submittedName>
        <fullName evidence="1">Uncharacterized protein</fullName>
    </submittedName>
</protein>
<dbReference type="AlphaFoldDB" id="A0A453ASE4"/>
<evidence type="ECO:0000313" key="1">
    <source>
        <dbReference type="EnsemblPlants" id="AET2Gv20247900.1"/>
    </source>
</evidence>
<reference evidence="1" key="5">
    <citation type="journal article" date="2021" name="G3 (Bethesda)">
        <title>Aegilops tauschii genome assembly Aet v5.0 features greater sequence contiguity and improved annotation.</title>
        <authorList>
            <person name="Wang L."/>
            <person name="Zhu T."/>
            <person name="Rodriguez J.C."/>
            <person name="Deal K.R."/>
            <person name="Dubcovsky J."/>
            <person name="McGuire P.E."/>
            <person name="Lux T."/>
            <person name="Spannagl M."/>
            <person name="Mayer K.F.X."/>
            <person name="Baldrich P."/>
            <person name="Meyers B.C."/>
            <person name="Huo N."/>
            <person name="Gu Y.Q."/>
            <person name="Zhou H."/>
            <person name="Devos K.M."/>
            <person name="Bennetzen J.L."/>
            <person name="Unver T."/>
            <person name="Budak H."/>
            <person name="Gulick P.J."/>
            <person name="Galiba G."/>
            <person name="Kalapos B."/>
            <person name="Nelson D.R."/>
            <person name="Li P."/>
            <person name="You F.M."/>
            <person name="Luo M.C."/>
            <person name="Dvorak J."/>
        </authorList>
    </citation>
    <scope>NUCLEOTIDE SEQUENCE [LARGE SCALE GENOMIC DNA]</scope>
    <source>
        <strain evidence="1">cv. AL8/78</strain>
    </source>
</reference>
<proteinExistence type="predicted"/>
<reference evidence="2" key="1">
    <citation type="journal article" date="2014" name="Science">
        <title>Ancient hybridizations among the ancestral genomes of bread wheat.</title>
        <authorList>
            <consortium name="International Wheat Genome Sequencing Consortium,"/>
            <person name="Marcussen T."/>
            <person name="Sandve S.R."/>
            <person name="Heier L."/>
            <person name="Spannagl M."/>
            <person name="Pfeifer M."/>
            <person name="Jakobsen K.S."/>
            <person name="Wulff B.B."/>
            <person name="Steuernagel B."/>
            <person name="Mayer K.F."/>
            <person name="Olsen O.A."/>
        </authorList>
    </citation>
    <scope>NUCLEOTIDE SEQUENCE [LARGE SCALE GENOMIC DNA]</scope>
    <source>
        <strain evidence="2">cv. AL8/78</strain>
    </source>
</reference>
<evidence type="ECO:0000313" key="2">
    <source>
        <dbReference type="Proteomes" id="UP000015105"/>
    </source>
</evidence>